<protein>
    <recommendedName>
        <fullName evidence="1">Glycosyltransferase subfamily 4-like N-terminal domain-containing protein</fullName>
    </recommendedName>
</protein>
<gene>
    <name evidence="2" type="ORF">A3I41_04485</name>
</gene>
<evidence type="ECO:0000313" key="2">
    <source>
        <dbReference type="EMBL" id="OGL86806.1"/>
    </source>
</evidence>
<dbReference type="CDD" id="cd03823">
    <property type="entry name" value="GT4_ExpE7-like"/>
    <property type="match status" value="1"/>
</dbReference>
<dbReference type="AlphaFoldDB" id="A0A1F7V8C1"/>
<dbReference type="Gene3D" id="3.40.50.2000">
    <property type="entry name" value="Glycogen Phosphorylase B"/>
    <property type="match status" value="2"/>
</dbReference>
<accession>A0A1F7V8C1</accession>
<evidence type="ECO:0000313" key="3">
    <source>
        <dbReference type="Proteomes" id="UP000176593"/>
    </source>
</evidence>
<reference evidence="2 3" key="1">
    <citation type="journal article" date="2016" name="Nat. Commun.">
        <title>Thousands of microbial genomes shed light on interconnected biogeochemical processes in an aquifer system.</title>
        <authorList>
            <person name="Anantharaman K."/>
            <person name="Brown C.T."/>
            <person name="Hug L.A."/>
            <person name="Sharon I."/>
            <person name="Castelle C.J."/>
            <person name="Probst A.J."/>
            <person name="Thomas B.C."/>
            <person name="Singh A."/>
            <person name="Wilkins M.J."/>
            <person name="Karaoz U."/>
            <person name="Brodie E.L."/>
            <person name="Williams K.H."/>
            <person name="Hubbard S.S."/>
            <person name="Banfield J.F."/>
        </authorList>
    </citation>
    <scope>NUCLEOTIDE SEQUENCE [LARGE SCALE GENOMIC DNA]</scope>
</reference>
<evidence type="ECO:0000259" key="1">
    <source>
        <dbReference type="Pfam" id="PF13439"/>
    </source>
</evidence>
<dbReference type="GO" id="GO:0016757">
    <property type="term" value="F:glycosyltransferase activity"/>
    <property type="evidence" value="ECO:0007669"/>
    <property type="project" value="TreeGrafter"/>
</dbReference>
<dbReference type="InterPro" id="IPR028098">
    <property type="entry name" value="Glyco_trans_4-like_N"/>
</dbReference>
<dbReference type="Proteomes" id="UP000176593">
    <property type="component" value="Unassembled WGS sequence"/>
</dbReference>
<dbReference type="EMBL" id="MGEQ01000005">
    <property type="protein sequence ID" value="OGL86806.1"/>
    <property type="molecule type" value="Genomic_DNA"/>
</dbReference>
<dbReference type="SUPFAM" id="SSF53756">
    <property type="entry name" value="UDP-Glycosyltransferase/glycogen phosphorylase"/>
    <property type="match status" value="1"/>
</dbReference>
<name>A0A1F7V8C1_9BACT</name>
<dbReference type="PANTHER" id="PTHR45947">
    <property type="entry name" value="SULFOQUINOVOSYL TRANSFERASE SQD2"/>
    <property type="match status" value="1"/>
</dbReference>
<dbReference type="PANTHER" id="PTHR45947:SF3">
    <property type="entry name" value="SULFOQUINOVOSYL TRANSFERASE SQD2"/>
    <property type="match status" value="1"/>
</dbReference>
<comment type="caution">
    <text evidence="2">The sequence shown here is derived from an EMBL/GenBank/DDBJ whole genome shotgun (WGS) entry which is preliminary data.</text>
</comment>
<dbReference type="InterPro" id="IPR050194">
    <property type="entry name" value="Glycosyltransferase_grp1"/>
</dbReference>
<organism evidence="2 3">
    <name type="scientific">Candidatus Uhrbacteria bacterium RIFCSPLOWO2_02_FULL_48_18</name>
    <dbReference type="NCBI Taxonomy" id="1802408"/>
    <lineage>
        <taxon>Bacteria</taxon>
        <taxon>Candidatus Uhriibacteriota</taxon>
    </lineage>
</organism>
<proteinExistence type="predicted"/>
<dbReference type="Pfam" id="PF13692">
    <property type="entry name" value="Glyco_trans_1_4"/>
    <property type="match status" value="1"/>
</dbReference>
<feature type="domain" description="Glycosyltransferase subfamily 4-like N-terminal" evidence="1">
    <location>
        <begin position="16"/>
        <end position="212"/>
    </location>
</feature>
<sequence>MRIGIISNLYPPHERGGAELIARRVADEFAHRGYDVSVLTTQPYSGWESLVLRLQEKHIERIYRFHPMNIFGIENIGKKPFLWRLLWHAIDAVSPGVRSVIRRFILEEQPDVIFTHNLKGIGLSIGQFIQETDVRHIHTLHDVQLTVPSGLLMWGHEYSFLNRSFLRRWYEALSKWAIGSPQAVISPSKFLLDLHTSRGFFSNMETHVIPNPAPPVTVPNRAEFRSGPLRFLFAGQLEEHKGILFLLHALDAWAGTRPAPTNTFELHIAGDGSLRAEIEDQCMRDDRLIFHGFVALDSMLKLIAAVDAVIVPSLCYENSPTIIYESFAVGTPVIASRLGGIPELIVEGENGCTFEPGNESSFLEALSHITNDPNVCWAKAAQIREMAQMYALKGYVDALEKMIE</sequence>
<dbReference type="Pfam" id="PF13439">
    <property type="entry name" value="Glyco_transf_4"/>
    <property type="match status" value="1"/>
</dbReference>